<dbReference type="InterPro" id="IPR013655">
    <property type="entry name" value="PAS_fold_3"/>
</dbReference>
<dbReference type="PROSITE" id="PS50109">
    <property type="entry name" value="HIS_KIN"/>
    <property type="match status" value="1"/>
</dbReference>
<keyword evidence="3" id="KW-0597">Phosphoprotein</keyword>
<dbReference type="PANTHER" id="PTHR43711">
    <property type="entry name" value="TWO-COMPONENT HISTIDINE KINASE"/>
    <property type="match status" value="1"/>
</dbReference>
<evidence type="ECO:0000256" key="8">
    <source>
        <dbReference type="SAM" id="SignalP"/>
    </source>
</evidence>
<evidence type="ECO:0000313" key="11">
    <source>
        <dbReference type="Proteomes" id="UP000004219"/>
    </source>
</evidence>
<dbReference type="HOGENOM" id="CLU_000445_38_3_10"/>
<dbReference type="SMART" id="SM00387">
    <property type="entry name" value="HATPase_c"/>
    <property type="match status" value="1"/>
</dbReference>
<keyword evidence="6" id="KW-0902">Two-component regulatory system</keyword>
<dbReference type="InterPro" id="IPR003594">
    <property type="entry name" value="HATPase_dom"/>
</dbReference>
<name>I9TT99_PHOVU</name>
<dbReference type="InterPro" id="IPR050736">
    <property type="entry name" value="Sensor_HK_Regulatory"/>
</dbReference>
<reference evidence="10 11" key="1">
    <citation type="submission" date="2012-02" db="EMBL/GenBank/DDBJ databases">
        <title>The Genome Sequence of Bacteroides vulgatus CL09T03C04.</title>
        <authorList>
            <consortium name="The Broad Institute Genome Sequencing Platform"/>
            <person name="Earl A."/>
            <person name="Ward D."/>
            <person name="Feldgarden M."/>
            <person name="Gevers D."/>
            <person name="Zitomersky N.L."/>
            <person name="Coyne M.J."/>
            <person name="Comstock L.E."/>
            <person name="Young S.K."/>
            <person name="Zeng Q."/>
            <person name="Gargeya S."/>
            <person name="Fitzgerald M."/>
            <person name="Haas B."/>
            <person name="Abouelleil A."/>
            <person name="Alvarado L."/>
            <person name="Arachchi H.M."/>
            <person name="Berlin A."/>
            <person name="Chapman S.B."/>
            <person name="Gearin G."/>
            <person name="Goldberg J."/>
            <person name="Griggs A."/>
            <person name="Gujja S."/>
            <person name="Hansen M."/>
            <person name="Heiman D."/>
            <person name="Howarth C."/>
            <person name="Larimer J."/>
            <person name="Lui A."/>
            <person name="MacDonald P.J.P."/>
            <person name="McCowen C."/>
            <person name="Montmayeur A."/>
            <person name="Murphy C."/>
            <person name="Neiman D."/>
            <person name="Pearson M."/>
            <person name="Priest M."/>
            <person name="Roberts A."/>
            <person name="Saif S."/>
            <person name="Shea T."/>
            <person name="Sisk P."/>
            <person name="Stolte C."/>
            <person name="Sykes S."/>
            <person name="Wortman J."/>
            <person name="Nusbaum C."/>
            <person name="Birren B."/>
        </authorList>
    </citation>
    <scope>NUCLEOTIDE SEQUENCE [LARGE SCALE GENOMIC DNA]</scope>
    <source>
        <strain evidence="10 11">CL09T03C04</strain>
    </source>
</reference>
<keyword evidence="7" id="KW-0812">Transmembrane</keyword>
<accession>I9TT99</accession>
<keyword evidence="4" id="KW-0808">Transferase</keyword>
<keyword evidence="8" id="KW-0732">Signal</keyword>
<dbReference type="InterPro" id="IPR035965">
    <property type="entry name" value="PAS-like_dom_sf"/>
</dbReference>
<dbReference type="PRINTS" id="PR00344">
    <property type="entry name" value="BCTRLSENSOR"/>
</dbReference>
<dbReference type="InterPro" id="IPR004358">
    <property type="entry name" value="Sig_transdc_His_kin-like_C"/>
</dbReference>
<sequence>MKNILRMKIFIRTFVFLSSFLCATLSTHAAHRYKIAIIHSYEKNYYDADRYRYILEKELKANGVSFEMKELFMNSDELLYHDEMARASFFIDELDKWGVDAIGIFNNQATYSLLKCGNPKLHHIPVVFSGVYHPDIDLIREYPNVTGYVDIPDYTSTIRMIEHIMGKSRIVVMSGSGMIDSQMWANMEKQCHNAKIETFEGDIFQHILAHRVIKDAYKEKKESFYNEKIDTTIVMRLMSETMPLRTIQQAARGSETFLLLTSRTYNSQNAPDFFSNPSFAVINEGFGSNDKMLGGYFTTLETQLKDMAKSISLRLQGEMPEQQITQSQKQYVLNWNVMQHYNISDRNLLPEYQVMYIPFSVRYRCYILTGIILGGMSVVLIIVSLTYGLIRERKRKKEALRNLLYEHKTLKLAIEGGTTFAWRKVKGNLSFDSHFYKLIAYPHTFITLEQILTFVHPDDQERFRTSFLQDHKDSNYKGEYRCKFSGKHEWWEFRYSYINNSDNSFVVTGLLQNIQEIKDREAELIQARLLAERAELKQSFLNNMSHEIRTPLNAIVGFSNILINEPNLAEEEKQEFLDIINLNNNLLLNLINDILEMSRIDSGAVSFALSEIDVRTAVSVCYQIFSVQVKPSLEFLQDFPEEDVTIKVDMMRLQQVITNFLTNANKFTSTGYIKLGYRNFPNKNVVRIFVEDSGIGMPADELEMIFSRFYKHDEFAQGTGLGLPISRSIIDRMNGKIEVESEEGKGSRFTIVLPTVS</sequence>
<keyword evidence="7" id="KW-1133">Transmembrane helix</keyword>
<feature type="transmembrane region" description="Helical" evidence="7">
    <location>
        <begin position="366"/>
        <end position="390"/>
    </location>
</feature>
<dbReference type="SUPFAM" id="SSF55874">
    <property type="entry name" value="ATPase domain of HSP90 chaperone/DNA topoisomerase II/histidine kinase"/>
    <property type="match status" value="1"/>
</dbReference>
<dbReference type="Proteomes" id="UP000004219">
    <property type="component" value="Unassembled WGS sequence"/>
</dbReference>
<evidence type="ECO:0000256" key="1">
    <source>
        <dbReference type="ARBA" id="ARBA00000085"/>
    </source>
</evidence>
<dbReference type="Gene3D" id="3.30.450.20">
    <property type="entry name" value="PAS domain"/>
    <property type="match status" value="1"/>
</dbReference>
<feature type="signal peptide" evidence="8">
    <location>
        <begin position="1"/>
        <end position="29"/>
    </location>
</feature>
<organism evidence="10 11">
    <name type="scientific">Phocaeicola vulgatus CL09T03C04</name>
    <dbReference type="NCBI Taxonomy" id="997891"/>
    <lineage>
        <taxon>Bacteria</taxon>
        <taxon>Pseudomonadati</taxon>
        <taxon>Bacteroidota</taxon>
        <taxon>Bacteroidia</taxon>
        <taxon>Bacteroidales</taxon>
        <taxon>Bacteroidaceae</taxon>
        <taxon>Phocaeicola</taxon>
    </lineage>
</organism>
<dbReference type="SMART" id="SM00388">
    <property type="entry name" value="HisKA"/>
    <property type="match status" value="1"/>
</dbReference>
<comment type="caution">
    <text evidence="10">The sequence shown here is derived from an EMBL/GenBank/DDBJ whole genome shotgun (WGS) entry which is preliminary data.</text>
</comment>
<dbReference type="SUPFAM" id="SSF55785">
    <property type="entry name" value="PYP-like sensor domain (PAS domain)"/>
    <property type="match status" value="1"/>
</dbReference>
<evidence type="ECO:0000256" key="5">
    <source>
        <dbReference type="ARBA" id="ARBA00022777"/>
    </source>
</evidence>
<dbReference type="Gene3D" id="3.40.50.2300">
    <property type="match status" value="1"/>
</dbReference>
<comment type="catalytic activity">
    <reaction evidence="1">
        <text>ATP + protein L-histidine = ADP + protein N-phospho-L-histidine.</text>
        <dbReference type="EC" id="2.7.13.3"/>
    </reaction>
</comment>
<evidence type="ECO:0000256" key="3">
    <source>
        <dbReference type="ARBA" id="ARBA00022553"/>
    </source>
</evidence>
<evidence type="ECO:0000256" key="6">
    <source>
        <dbReference type="ARBA" id="ARBA00023012"/>
    </source>
</evidence>
<dbReference type="GO" id="GO:0000155">
    <property type="term" value="F:phosphorelay sensor kinase activity"/>
    <property type="evidence" value="ECO:0007669"/>
    <property type="project" value="InterPro"/>
</dbReference>
<dbReference type="CDD" id="cd00082">
    <property type="entry name" value="HisKA"/>
    <property type="match status" value="1"/>
</dbReference>
<feature type="chain" id="PRO_5003727415" description="histidine kinase" evidence="8">
    <location>
        <begin position="30"/>
        <end position="757"/>
    </location>
</feature>
<protein>
    <recommendedName>
        <fullName evidence="2">histidine kinase</fullName>
        <ecNumber evidence="2">2.7.13.3</ecNumber>
    </recommendedName>
</protein>
<dbReference type="InterPro" id="IPR036097">
    <property type="entry name" value="HisK_dim/P_sf"/>
</dbReference>
<keyword evidence="7" id="KW-0472">Membrane</keyword>
<dbReference type="PATRIC" id="fig|997891.3.peg.4139"/>
<evidence type="ECO:0000259" key="9">
    <source>
        <dbReference type="PROSITE" id="PS50109"/>
    </source>
</evidence>
<evidence type="ECO:0000256" key="7">
    <source>
        <dbReference type="SAM" id="Phobius"/>
    </source>
</evidence>
<dbReference type="Pfam" id="PF02518">
    <property type="entry name" value="HATPase_c"/>
    <property type="match status" value="1"/>
</dbReference>
<dbReference type="Pfam" id="PF00512">
    <property type="entry name" value="HisKA"/>
    <property type="match status" value="1"/>
</dbReference>
<feature type="domain" description="Histidine kinase" evidence="9">
    <location>
        <begin position="543"/>
        <end position="757"/>
    </location>
</feature>
<dbReference type="InterPro" id="IPR005467">
    <property type="entry name" value="His_kinase_dom"/>
</dbReference>
<dbReference type="InterPro" id="IPR036890">
    <property type="entry name" value="HATPase_C_sf"/>
</dbReference>
<dbReference type="InterPro" id="IPR003661">
    <property type="entry name" value="HisK_dim/P_dom"/>
</dbReference>
<dbReference type="Gene3D" id="3.30.565.10">
    <property type="entry name" value="Histidine kinase-like ATPase, C-terminal domain"/>
    <property type="match status" value="1"/>
</dbReference>
<dbReference type="Gene3D" id="1.10.287.130">
    <property type="match status" value="1"/>
</dbReference>
<dbReference type="SUPFAM" id="SSF47384">
    <property type="entry name" value="Homodimeric domain of signal transducing histidine kinase"/>
    <property type="match status" value="1"/>
</dbReference>
<dbReference type="AlphaFoldDB" id="I9TT99"/>
<keyword evidence="5" id="KW-0418">Kinase</keyword>
<dbReference type="EC" id="2.7.13.3" evidence="2"/>
<dbReference type="Pfam" id="PF08447">
    <property type="entry name" value="PAS_3"/>
    <property type="match status" value="1"/>
</dbReference>
<dbReference type="EMBL" id="AGXZ01000038">
    <property type="protein sequence ID" value="EIY72826.1"/>
    <property type="molecule type" value="Genomic_DNA"/>
</dbReference>
<evidence type="ECO:0000313" key="10">
    <source>
        <dbReference type="EMBL" id="EIY72826.1"/>
    </source>
</evidence>
<dbReference type="PANTHER" id="PTHR43711:SF31">
    <property type="entry name" value="HISTIDINE KINASE"/>
    <property type="match status" value="1"/>
</dbReference>
<keyword evidence="11" id="KW-1185">Reference proteome</keyword>
<evidence type="ECO:0000256" key="2">
    <source>
        <dbReference type="ARBA" id="ARBA00012438"/>
    </source>
</evidence>
<gene>
    <name evidence="10" type="ORF">HMPREF1058_03929</name>
</gene>
<evidence type="ECO:0000256" key="4">
    <source>
        <dbReference type="ARBA" id="ARBA00022679"/>
    </source>
</evidence>
<proteinExistence type="predicted"/>